<dbReference type="Proteomes" id="UP001595947">
    <property type="component" value="Unassembled WGS sequence"/>
</dbReference>
<dbReference type="Gene3D" id="3.40.50.12780">
    <property type="entry name" value="N-terminal domain of ligase-like"/>
    <property type="match status" value="1"/>
</dbReference>
<comment type="caution">
    <text evidence="4">The sequence shown here is derived from an EMBL/GenBank/DDBJ whole genome shotgun (WGS) entry which is preliminary data.</text>
</comment>
<feature type="domain" description="AMP-dependent synthetase/ligase" evidence="2">
    <location>
        <begin position="56"/>
        <end position="407"/>
    </location>
</feature>
<dbReference type="PANTHER" id="PTHR43767">
    <property type="entry name" value="LONG-CHAIN-FATTY-ACID--COA LIGASE"/>
    <property type="match status" value="1"/>
</dbReference>
<dbReference type="InterPro" id="IPR045851">
    <property type="entry name" value="AMP-bd_C_sf"/>
</dbReference>
<proteinExistence type="predicted"/>
<reference evidence="5" key="1">
    <citation type="journal article" date="2019" name="Int. J. Syst. Evol. Microbiol.">
        <title>The Global Catalogue of Microorganisms (GCM) 10K type strain sequencing project: providing services to taxonomists for standard genome sequencing and annotation.</title>
        <authorList>
            <consortium name="The Broad Institute Genomics Platform"/>
            <consortium name="The Broad Institute Genome Sequencing Center for Infectious Disease"/>
            <person name="Wu L."/>
            <person name="Ma J."/>
        </authorList>
    </citation>
    <scope>NUCLEOTIDE SEQUENCE [LARGE SCALE GENOMIC DNA]</scope>
    <source>
        <strain evidence="5">CGMCC 4.7093</strain>
    </source>
</reference>
<gene>
    <name evidence="4" type="ORF">ACFPBZ_07160</name>
</gene>
<feature type="domain" description="AMP-binding enzyme C-terminal" evidence="3">
    <location>
        <begin position="456"/>
        <end position="531"/>
    </location>
</feature>
<protein>
    <submittedName>
        <fullName evidence="4">AMP-binding protein</fullName>
    </submittedName>
</protein>
<dbReference type="InterPro" id="IPR020845">
    <property type="entry name" value="AMP-binding_CS"/>
</dbReference>
<dbReference type="PANTHER" id="PTHR43767:SF1">
    <property type="entry name" value="NONRIBOSOMAL PEPTIDE SYNTHASE PES1 (EUROFUNG)-RELATED"/>
    <property type="match status" value="1"/>
</dbReference>
<accession>A0ABV9YJZ8</accession>
<dbReference type="EMBL" id="JBHSIV010000005">
    <property type="protein sequence ID" value="MFC5061977.1"/>
    <property type="molecule type" value="Genomic_DNA"/>
</dbReference>
<evidence type="ECO:0000313" key="4">
    <source>
        <dbReference type="EMBL" id="MFC5061977.1"/>
    </source>
</evidence>
<dbReference type="InterPro" id="IPR025110">
    <property type="entry name" value="AMP-bd_C"/>
</dbReference>
<dbReference type="Pfam" id="PF13193">
    <property type="entry name" value="AMP-binding_C"/>
    <property type="match status" value="1"/>
</dbReference>
<dbReference type="InterPro" id="IPR050237">
    <property type="entry name" value="ATP-dep_AMP-bd_enzyme"/>
</dbReference>
<evidence type="ECO:0000256" key="1">
    <source>
        <dbReference type="SAM" id="MobiDB-lite"/>
    </source>
</evidence>
<sequence>MRTPFGTPTELATGVRLLIESGVVAPIRPDRVVRFPVALYRYGFTPTTAFVIGAWRHPNRLAIVDDRGTLTFRELHERTDRLARALADRGVGPGSRVAVLCRNHRGPIETIVACSKIGADVVLMNTGLSAGQMKAVAEEQELTSIVVDSDLADRLSEVDAKVTRIGAWQDEGSGCWGDDTLEGLIEADGSKDLPTKPPIGKTIVLTSGTTGTPKGAERPSPNGIGPVNAILSRIPLTAREPALVSAPLFHTWGFAAFQIGSLMGSTLILRRKFDPEDALRQLAIHRCTSMFAVPVMLQRILDLDPDVLARYDTSALRTVTATGSAMPPAKVSQFLETFGDKLYMLYGSTEVSWASIAKPEELRDEPSTAGRPPEGTVVKILGDDDEELPAGETGRIFVGNDMLFTGYTGGRGETEVVDGMLGTGDLGHYDDKGLLFISGRADDMIVSGGENIHAGEVEGLLADMDGVKEAAVVGVDDEEYGQRLAAYLVLENGANLDADAVRDHVKNHLASFASPRDVEFLDELPRNQTGKVVKSELGQEEEADA</sequence>
<evidence type="ECO:0000259" key="2">
    <source>
        <dbReference type="Pfam" id="PF00501"/>
    </source>
</evidence>
<dbReference type="Gene3D" id="3.30.300.30">
    <property type="match status" value="1"/>
</dbReference>
<evidence type="ECO:0000259" key="3">
    <source>
        <dbReference type="Pfam" id="PF13193"/>
    </source>
</evidence>
<dbReference type="SUPFAM" id="SSF56801">
    <property type="entry name" value="Acetyl-CoA synthetase-like"/>
    <property type="match status" value="1"/>
</dbReference>
<name>A0ABV9YJZ8_9PSEU</name>
<dbReference type="RefSeq" id="WP_378035326.1">
    <property type="nucleotide sequence ID" value="NZ_JBHSIV010000005.1"/>
</dbReference>
<keyword evidence="5" id="KW-1185">Reference proteome</keyword>
<dbReference type="InterPro" id="IPR000873">
    <property type="entry name" value="AMP-dep_synth/lig_dom"/>
</dbReference>
<dbReference type="Pfam" id="PF00501">
    <property type="entry name" value="AMP-binding"/>
    <property type="match status" value="1"/>
</dbReference>
<dbReference type="InterPro" id="IPR042099">
    <property type="entry name" value="ANL_N_sf"/>
</dbReference>
<dbReference type="CDD" id="cd04433">
    <property type="entry name" value="AFD_class_I"/>
    <property type="match status" value="1"/>
</dbReference>
<dbReference type="PROSITE" id="PS00455">
    <property type="entry name" value="AMP_BINDING"/>
    <property type="match status" value="1"/>
</dbReference>
<evidence type="ECO:0000313" key="5">
    <source>
        <dbReference type="Proteomes" id="UP001595947"/>
    </source>
</evidence>
<organism evidence="4 5">
    <name type="scientific">Actinomycetospora atypica</name>
    <dbReference type="NCBI Taxonomy" id="1290095"/>
    <lineage>
        <taxon>Bacteria</taxon>
        <taxon>Bacillati</taxon>
        <taxon>Actinomycetota</taxon>
        <taxon>Actinomycetes</taxon>
        <taxon>Pseudonocardiales</taxon>
        <taxon>Pseudonocardiaceae</taxon>
        <taxon>Actinomycetospora</taxon>
    </lineage>
</organism>
<feature type="region of interest" description="Disordered" evidence="1">
    <location>
        <begin position="204"/>
        <end position="224"/>
    </location>
</feature>